<dbReference type="PROSITE" id="PS50977">
    <property type="entry name" value="HTH_TETR_2"/>
    <property type="match status" value="1"/>
</dbReference>
<dbReference type="SUPFAM" id="SSF48498">
    <property type="entry name" value="Tetracyclin repressor-like, C-terminal domain"/>
    <property type="match status" value="1"/>
</dbReference>
<dbReference type="PANTHER" id="PTHR30055:SF209">
    <property type="entry name" value="POSSIBLE TRANSCRIPTIONAL REGULATORY PROTEIN (PROBABLY TETR-FAMILY)"/>
    <property type="match status" value="1"/>
</dbReference>
<dbReference type="Pfam" id="PF00440">
    <property type="entry name" value="TetR_N"/>
    <property type="match status" value="1"/>
</dbReference>
<comment type="caution">
    <text evidence="4">The sequence shown here is derived from an EMBL/GenBank/DDBJ whole genome shotgun (WGS) entry which is preliminary data.</text>
</comment>
<dbReference type="GO" id="GO:0000976">
    <property type="term" value="F:transcription cis-regulatory region binding"/>
    <property type="evidence" value="ECO:0007669"/>
    <property type="project" value="TreeGrafter"/>
</dbReference>
<sequence length="247" mass="26161">MDDKAVESPRERILRAAMALLDEQGRDAVSTRAVSAAAGVQAQTIYRQFGDMQGLLDAVVRRGFADYLAEKTAREPMDDPVEELRVGWDRNVDFGMAHQAMYALMYGNPRPGGAWAVAGDVHEALRRTVRRVAGAGRLCMSVDAAAEMVHSAGSGVVLALIAAGADPATASRSVMSIGVRDAVLDAITIGPVEHAPAAHGASTAAARAVALRAVLPDVADRFSRGELCLLEELLDRISLPRAPEPPQ</sequence>
<dbReference type="InterPro" id="IPR036271">
    <property type="entry name" value="Tet_transcr_reg_TetR-rel_C_sf"/>
</dbReference>
<protein>
    <submittedName>
        <fullName evidence="4">TetR/AcrR family transcriptional regulator</fullName>
    </submittedName>
</protein>
<proteinExistence type="predicted"/>
<name>A0A941AS58_9ACTN</name>
<feature type="domain" description="HTH tetR-type" evidence="3">
    <location>
        <begin position="7"/>
        <end position="67"/>
    </location>
</feature>
<dbReference type="EMBL" id="JAFCNB010000019">
    <property type="protein sequence ID" value="MBP2707429.1"/>
    <property type="molecule type" value="Genomic_DNA"/>
</dbReference>
<organism evidence="4 5">
    <name type="scientific">Microbispora oryzae</name>
    <dbReference type="NCBI Taxonomy" id="2806554"/>
    <lineage>
        <taxon>Bacteria</taxon>
        <taxon>Bacillati</taxon>
        <taxon>Actinomycetota</taxon>
        <taxon>Actinomycetes</taxon>
        <taxon>Streptosporangiales</taxon>
        <taxon>Streptosporangiaceae</taxon>
        <taxon>Microbispora</taxon>
    </lineage>
</organism>
<evidence type="ECO:0000256" key="1">
    <source>
        <dbReference type="ARBA" id="ARBA00023125"/>
    </source>
</evidence>
<keyword evidence="1 2" id="KW-0238">DNA-binding</keyword>
<dbReference type="InterPro" id="IPR001647">
    <property type="entry name" value="HTH_TetR"/>
</dbReference>
<evidence type="ECO:0000259" key="3">
    <source>
        <dbReference type="PROSITE" id="PS50977"/>
    </source>
</evidence>
<dbReference type="Proteomes" id="UP000674234">
    <property type="component" value="Unassembled WGS sequence"/>
</dbReference>
<dbReference type="GO" id="GO:0003700">
    <property type="term" value="F:DNA-binding transcription factor activity"/>
    <property type="evidence" value="ECO:0007669"/>
    <property type="project" value="TreeGrafter"/>
</dbReference>
<accession>A0A941AS58</accession>
<reference evidence="4" key="1">
    <citation type="submission" date="2021-02" db="EMBL/GenBank/DDBJ databases">
        <title>Draft genome sequence of Microbispora sp. RL4-1S isolated from rice leaves in Thailand.</title>
        <authorList>
            <person name="Muangham S."/>
            <person name="Duangmal K."/>
        </authorList>
    </citation>
    <scope>NUCLEOTIDE SEQUENCE</scope>
    <source>
        <strain evidence="4">RL4-1S</strain>
    </source>
</reference>
<dbReference type="SUPFAM" id="SSF46689">
    <property type="entry name" value="Homeodomain-like"/>
    <property type="match status" value="1"/>
</dbReference>
<dbReference type="Gene3D" id="1.10.357.10">
    <property type="entry name" value="Tetracycline Repressor, domain 2"/>
    <property type="match status" value="1"/>
</dbReference>
<dbReference type="AlphaFoldDB" id="A0A941AS58"/>
<feature type="DNA-binding region" description="H-T-H motif" evidence="2">
    <location>
        <begin position="30"/>
        <end position="49"/>
    </location>
</feature>
<evidence type="ECO:0000313" key="4">
    <source>
        <dbReference type="EMBL" id="MBP2707429.1"/>
    </source>
</evidence>
<evidence type="ECO:0000256" key="2">
    <source>
        <dbReference type="PROSITE-ProRule" id="PRU00335"/>
    </source>
</evidence>
<keyword evidence="5" id="KW-1185">Reference proteome</keyword>
<dbReference type="InterPro" id="IPR050109">
    <property type="entry name" value="HTH-type_TetR-like_transc_reg"/>
</dbReference>
<dbReference type="InterPro" id="IPR009057">
    <property type="entry name" value="Homeodomain-like_sf"/>
</dbReference>
<dbReference type="PRINTS" id="PR00455">
    <property type="entry name" value="HTHTETR"/>
</dbReference>
<dbReference type="PANTHER" id="PTHR30055">
    <property type="entry name" value="HTH-TYPE TRANSCRIPTIONAL REGULATOR RUTR"/>
    <property type="match status" value="1"/>
</dbReference>
<gene>
    <name evidence="4" type="ORF">JOL79_26955</name>
</gene>
<evidence type="ECO:0000313" key="5">
    <source>
        <dbReference type="Proteomes" id="UP000674234"/>
    </source>
</evidence>